<protein>
    <submittedName>
        <fullName evidence="1">CopG family transcriptional regulator</fullName>
    </submittedName>
</protein>
<dbReference type="AlphaFoldDB" id="A0A258HQF2"/>
<sequence>MANPAIQPEDDQPGVFDIPDDAADEAAMRRAEADFEAGRTISHAAMKRWLLSWGSDNPLPPPKCGE</sequence>
<evidence type="ECO:0000313" key="2">
    <source>
        <dbReference type="Proteomes" id="UP000216147"/>
    </source>
</evidence>
<organism evidence="1 2">
    <name type="scientific">Brevundimonas subvibrioides</name>
    <dbReference type="NCBI Taxonomy" id="74313"/>
    <lineage>
        <taxon>Bacteria</taxon>
        <taxon>Pseudomonadati</taxon>
        <taxon>Pseudomonadota</taxon>
        <taxon>Alphaproteobacteria</taxon>
        <taxon>Caulobacterales</taxon>
        <taxon>Caulobacteraceae</taxon>
        <taxon>Brevundimonas</taxon>
    </lineage>
</organism>
<gene>
    <name evidence="1" type="ORF">B7Y86_02425</name>
</gene>
<name>A0A258HQF2_9CAUL</name>
<reference evidence="1 2" key="1">
    <citation type="submission" date="2017-03" db="EMBL/GenBank/DDBJ databases">
        <title>Lifting the veil on microbial sulfur biogeochemistry in mining wastewaters.</title>
        <authorList>
            <person name="Kantor R.S."/>
            <person name="Colenbrander Nelson T."/>
            <person name="Marshall S."/>
            <person name="Bennett D."/>
            <person name="Apte S."/>
            <person name="Camacho D."/>
            <person name="Thomas B.C."/>
            <person name="Warren L.A."/>
            <person name="Banfield J.F."/>
        </authorList>
    </citation>
    <scope>NUCLEOTIDE SEQUENCE [LARGE SCALE GENOMIC DNA]</scope>
    <source>
        <strain evidence="1">32-68-21</strain>
    </source>
</reference>
<dbReference type="EMBL" id="NCEQ01000002">
    <property type="protein sequence ID" value="OYX58563.1"/>
    <property type="molecule type" value="Genomic_DNA"/>
</dbReference>
<accession>A0A258HQF2</accession>
<comment type="caution">
    <text evidence="1">The sequence shown here is derived from an EMBL/GenBank/DDBJ whole genome shotgun (WGS) entry which is preliminary data.</text>
</comment>
<dbReference type="Proteomes" id="UP000216147">
    <property type="component" value="Unassembled WGS sequence"/>
</dbReference>
<evidence type="ECO:0000313" key="1">
    <source>
        <dbReference type="EMBL" id="OYX58563.1"/>
    </source>
</evidence>
<proteinExistence type="predicted"/>